<evidence type="ECO:0000256" key="4">
    <source>
        <dbReference type="ARBA" id="ARBA00023242"/>
    </source>
</evidence>
<dbReference type="GO" id="GO:0034715">
    <property type="term" value="C:pICln-Sm protein complex"/>
    <property type="evidence" value="ECO:0007669"/>
    <property type="project" value="TreeGrafter"/>
</dbReference>
<dbReference type="GO" id="GO:0000387">
    <property type="term" value="P:spliceosomal snRNP assembly"/>
    <property type="evidence" value="ECO:0007669"/>
    <property type="project" value="TreeGrafter"/>
</dbReference>
<proteinExistence type="predicted"/>
<reference evidence="6 7" key="1">
    <citation type="journal article" date="2018" name="Evol. Lett.">
        <title>Horizontal gene cluster transfer increased hallucinogenic mushroom diversity.</title>
        <authorList>
            <person name="Reynolds H.T."/>
            <person name="Vijayakumar V."/>
            <person name="Gluck-Thaler E."/>
            <person name="Korotkin H.B."/>
            <person name="Matheny P.B."/>
            <person name="Slot J.C."/>
        </authorList>
    </citation>
    <scope>NUCLEOTIDE SEQUENCE [LARGE SCALE GENOMIC DNA]</scope>
    <source>
        <strain evidence="6 7">2629</strain>
    </source>
</reference>
<evidence type="ECO:0000313" key="6">
    <source>
        <dbReference type="EMBL" id="PPQ64141.1"/>
    </source>
</evidence>
<keyword evidence="3" id="KW-0963">Cytoplasm</keyword>
<evidence type="ECO:0000313" key="7">
    <source>
        <dbReference type="Proteomes" id="UP000284842"/>
    </source>
</evidence>
<protein>
    <recommendedName>
        <fullName evidence="8">Methylosome subunit pICln</fullName>
    </recommendedName>
</protein>
<evidence type="ECO:0000256" key="3">
    <source>
        <dbReference type="ARBA" id="ARBA00022490"/>
    </source>
</evidence>
<dbReference type="Gene3D" id="2.30.29.30">
    <property type="entry name" value="Pleckstrin-homology domain (PH domain)/Phosphotyrosine-binding domain (PTB)"/>
    <property type="match status" value="1"/>
</dbReference>
<dbReference type="InterPro" id="IPR011993">
    <property type="entry name" value="PH-like_dom_sf"/>
</dbReference>
<comment type="caution">
    <text evidence="6">The sequence shown here is derived from an EMBL/GenBank/DDBJ whole genome shotgun (WGS) entry which is preliminary data.</text>
</comment>
<evidence type="ECO:0000256" key="5">
    <source>
        <dbReference type="SAM" id="MobiDB-lite"/>
    </source>
</evidence>
<dbReference type="Proteomes" id="UP000284842">
    <property type="component" value="Unassembled WGS sequence"/>
</dbReference>
<dbReference type="STRING" id="181874.A0A409VB25"/>
<organism evidence="6 7">
    <name type="scientific">Panaeolus cyanescens</name>
    <dbReference type="NCBI Taxonomy" id="181874"/>
    <lineage>
        <taxon>Eukaryota</taxon>
        <taxon>Fungi</taxon>
        <taxon>Dikarya</taxon>
        <taxon>Basidiomycota</taxon>
        <taxon>Agaricomycotina</taxon>
        <taxon>Agaricomycetes</taxon>
        <taxon>Agaricomycetidae</taxon>
        <taxon>Agaricales</taxon>
        <taxon>Agaricineae</taxon>
        <taxon>Galeropsidaceae</taxon>
        <taxon>Panaeolus</taxon>
    </lineage>
</organism>
<dbReference type="GO" id="GO:0045292">
    <property type="term" value="P:mRNA cis splicing, via spliceosome"/>
    <property type="evidence" value="ECO:0007669"/>
    <property type="project" value="TreeGrafter"/>
</dbReference>
<dbReference type="Pfam" id="PF03517">
    <property type="entry name" value="Voldacs"/>
    <property type="match status" value="1"/>
</dbReference>
<name>A0A409VB25_9AGAR</name>
<sequence>MSSVKLITTLPTFASPQQHQNIVASTPSSFADIPPVVKHQESNVSVTLDPPLDGFSSTDPVQGTLYVLTSALTFMSTTGNGFEITYPTITLHALSRAATGPSQGAPSIYCQLDEGNALRKDGAENGDDDITEMRELIIIPQNAESLEPIFEAMSHCAALHPDPNDEEDELDDAFIDTNGDFEVFTGNDDEELSEVGKAALAHLESIIYDPHGVTEDDDATEDALEDAPTAADEKQEQKKA</sequence>
<dbReference type="InterPro" id="IPR039924">
    <property type="entry name" value="ICln/Lot5/Saf5"/>
</dbReference>
<dbReference type="OrthoDB" id="19714at2759"/>
<evidence type="ECO:0000256" key="1">
    <source>
        <dbReference type="ARBA" id="ARBA00004123"/>
    </source>
</evidence>
<feature type="region of interest" description="Disordered" evidence="5">
    <location>
        <begin position="211"/>
        <end position="240"/>
    </location>
</feature>
<feature type="compositionally biased region" description="Basic and acidic residues" evidence="5">
    <location>
        <begin position="231"/>
        <end position="240"/>
    </location>
</feature>
<feature type="compositionally biased region" description="Acidic residues" evidence="5">
    <location>
        <begin position="215"/>
        <end position="225"/>
    </location>
</feature>
<dbReference type="EMBL" id="NHTK01006094">
    <property type="protein sequence ID" value="PPQ64141.1"/>
    <property type="molecule type" value="Genomic_DNA"/>
</dbReference>
<keyword evidence="7" id="KW-1185">Reference proteome</keyword>
<accession>A0A409VB25</accession>
<dbReference type="PANTHER" id="PTHR21399:SF0">
    <property type="entry name" value="METHYLOSOME SUBUNIT PICLN"/>
    <property type="match status" value="1"/>
</dbReference>
<dbReference type="InParanoid" id="A0A409VB25"/>
<comment type="subcellular location">
    <subcellularLocation>
        <location evidence="2">Cytoplasm</location>
    </subcellularLocation>
    <subcellularLocation>
        <location evidence="1">Nucleus</location>
    </subcellularLocation>
</comment>
<dbReference type="PANTHER" id="PTHR21399">
    <property type="entry name" value="CHLORIDE CONDUCTANCE REGULATORY PROTEIN ICLN"/>
    <property type="match status" value="1"/>
</dbReference>
<dbReference type="AlphaFoldDB" id="A0A409VB25"/>
<dbReference type="GO" id="GO:0005681">
    <property type="term" value="C:spliceosomal complex"/>
    <property type="evidence" value="ECO:0007669"/>
    <property type="project" value="TreeGrafter"/>
</dbReference>
<evidence type="ECO:0000256" key="2">
    <source>
        <dbReference type="ARBA" id="ARBA00004496"/>
    </source>
</evidence>
<gene>
    <name evidence="6" type="ORF">CVT24_008771</name>
</gene>
<dbReference type="GO" id="GO:0005829">
    <property type="term" value="C:cytosol"/>
    <property type="evidence" value="ECO:0007669"/>
    <property type="project" value="TreeGrafter"/>
</dbReference>
<evidence type="ECO:0008006" key="8">
    <source>
        <dbReference type="Google" id="ProtNLM"/>
    </source>
</evidence>
<keyword evidence="4" id="KW-0539">Nucleus</keyword>